<evidence type="ECO:0000259" key="1">
    <source>
        <dbReference type="PROSITE" id="PS50943"/>
    </source>
</evidence>
<dbReference type="InterPro" id="IPR001387">
    <property type="entry name" value="Cro/C1-type_HTH"/>
</dbReference>
<dbReference type="InterPro" id="IPR010982">
    <property type="entry name" value="Lambda_DNA-bd_dom_sf"/>
</dbReference>
<feature type="domain" description="HTH cro/C1-type" evidence="1">
    <location>
        <begin position="21"/>
        <end position="64"/>
    </location>
</feature>
<dbReference type="Gene3D" id="1.10.260.40">
    <property type="entry name" value="lambda repressor-like DNA-binding domains"/>
    <property type="match status" value="1"/>
</dbReference>
<dbReference type="Pfam" id="PF13401">
    <property type="entry name" value="AAA_22"/>
    <property type="match status" value="1"/>
</dbReference>
<dbReference type="GO" id="GO:0003677">
    <property type="term" value="F:DNA binding"/>
    <property type="evidence" value="ECO:0007669"/>
    <property type="project" value="InterPro"/>
</dbReference>
<evidence type="ECO:0000313" key="2">
    <source>
        <dbReference type="EMBL" id="DAD65297.1"/>
    </source>
</evidence>
<sequence length="311" mass="35324">MNRNGILKHIDLWAKRLGSYSEVAKKVGISDTAMSQIKSGKYGADEGQILKKIAVALDYKESDWVVVPSILNYSRIANTFHDAKAESMWFAISNKAGSGKTGTLEDLYNKDTSGSVFFIQAEEWSGRQFLMQIVRKTLGEAATKGKYKTNSEIIQMVADYFNEMQFDNPVLIIDEADKLRPAALRMLIPLYNKTEERLGLIASGTENLEKEIKAGVRLAKKGYDELDSRFGRNFIYLNGITEDECSRICEANGVTDPFIQSQIWTQLDKVEKKTKIRTKTGEKERIITYAEDLRRLKRIIKRELLKNRNAA</sequence>
<proteinExistence type="predicted"/>
<dbReference type="EMBL" id="BK014641">
    <property type="protein sequence ID" value="DAD65297.1"/>
    <property type="molecule type" value="Genomic_DNA"/>
</dbReference>
<accession>A0A8S5L695</accession>
<dbReference type="SUPFAM" id="SSF47413">
    <property type="entry name" value="lambda repressor-like DNA-binding domains"/>
    <property type="match status" value="1"/>
</dbReference>
<organism evidence="2">
    <name type="scientific">Myoviridae sp. ctOoC8</name>
    <dbReference type="NCBI Taxonomy" id="2823542"/>
    <lineage>
        <taxon>Viruses</taxon>
        <taxon>Duplodnaviria</taxon>
        <taxon>Heunggongvirae</taxon>
        <taxon>Uroviricota</taxon>
        <taxon>Caudoviricetes</taxon>
    </lineage>
</organism>
<dbReference type="Gene3D" id="3.40.50.300">
    <property type="entry name" value="P-loop containing nucleotide triphosphate hydrolases"/>
    <property type="match status" value="1"/>
</dbReference>
<dbReference type="SUPFAM" id="SSF52540">
    <property type="entry name" value="P-loop containing nucleoside triphosphate hydrolases"/>
    <property type="match status" value="1"/>
</dbReference>
<dbReference type="GO" id="GO:0016887">
    <property type="term" value="F:ATP hydrolysis activity"/>
    <property type="evidence" value="ECO:0007669"/>
    <property type="project" value="InterPro"/>
</dbReference>
<protein>
    <submittedName>
        <fullName evidence="2">AAA domain protein</fullName>
    </submittedName>
</protein>
<dbReference type="InterPro" id="IPR027417">
    <property type="entry name" value="P-loop_NTPase"/>
</dbReference>
<dbReference type="PROSITE" id="PS50943">
    <property type="entry name" value="HTH_CROC1"/>
    <property type="match status" value="1"/>
</dbReference>
<dbReference type="InterPro" id="IPR049945">
    <property type="entry name" value="AAA_22"/>
</dbReference>
<name>A0A8S5L695_9CAUD</name>
<reference evidence="2" key="1">
    <citation type="journal article" date="2021" name="Proc. Natl. Acad. Sci. U.S.A.">
        <title>A Catalog of Tens of Thousands of Viruses from Human Metagenomes Reveals Hidden Associations with Chronic Diseases.</title>
        <authorList>
            <person name="Tisza M.J."/>
            <person name="Buck C.B."/>
        </authorList>
    </citation>
    <scope>NUCLEOTIDE SEQUENCE</scope>
    <source>
        <strain evidence="2">CtOoC8</strain>
    </source>
</reference>